<organism evidence="2 3">
    <name type="scientific">Cyphellophora attinorum</name>
    <dbReference type="NCBI Taxonomy" id="1664694"/>
    <lineage>
        <taxon>Eukaryota</taxon>
        <taxon>Fungi</taxon>
        <taxon>Dikarya</taxon>
        <taxon>Ascomycota</taxon>
        <taxon>Pezizomycotina</taxon>
        <taxon>Eurotiomycetes</taxon>
        <taxon>Chaetothyriomycetidae</taxon>
        <taxon>Chaetothyriales</taxon>
        <taxon>Cyphellophoraceae</taxon>
        <taxon>Cyphellophora</taxon>
    </lineage>
</organism>
<evidence type="ECO:0000256" key="1">
    <source>
        <dbReference type="PROSITE-ProRule" id="PRU00339"/>
    </source>
</evidence>
<dbReference type="RefSeq" id="XP_017995216.1">
    <property type="nucleotide sequence ID" value="XM_018143879.1"/>
</dbReference>
<evidence type="ECO:0000313" key="2">
    <source>
        <dbReference type="EMBL" id="KPI35253.1"/>
    </source>
</evidence>
<evidence type="ECO:0008006" key="4">
    <source>
        <dbReference type="Google" id="ProtNLM"/>
    </source>
</evidence>
<sequence length="567" mass="64276">MPDPKFPRHAPVDRPYYNLGTYARTNTTQGAEAKVWFDRGLRWVYAFNHEAAIECFEAAIAYDDDFALAHWGVAYSLGPNYNKPWGFFDEDELQSTIERTRSETLKAMRAVEKSSSPVDKALVDALQYRYQADKAPSDCSIWNADFAEAMRKAYAAHGDDLDVTALFADSLMNLTPWDLWDLRSGQPKDGAKTFEAKEVLEKAFKQPGGLEHPGLLHLYIHLMEQSPNPGDALPIANRLRGLLPDAGHLNHMPTHLDILCGDYAKAAQWNTTAIEADNKYLASVGPLNFYSLYRCHDYHFKIYAAMFAGQYQVAIKTVTEMEETMPDDLMRIKSPPMADWMESALSFRYHVFVRFGKWQEVIDWKLPSDPDLYCFTTAIAQYAKGIAYAATGQIDQAAEQRKKFRQAAASIPESRMLFNNKCKDLCHIAAAMLDGEIEYRKNNFEEAFSYLRQAIEYDDTLPYDEPWGWMQPTRHAYGALLLEQGRAEEAAAVYKADLGYDETLPRALQHPNNVWSLHGLSECLTRLGKETELKTLKPKLDAALAVTDVSIKSSCFCRLHVPEAAYD</sequence>
<reference evidence="2 3" key="1">
    <citation type="submission" date="2015-06" db="EMBL/GenBank/DDBJ databases">
        <title>Draft genome of the ant-associated black yeast Phialophora attae CBS 131958.</title>
        <authorList>
            <person name="Moreno L.F."/>
            <person name="Stielow B.J."/>
            <person name="de Hoog S."/>
            <person name="Vicente V.A."/>
            <person name="Weiss V.A."/>
            <person name="de Vries M."/>
            <person name="Cruz L.M."/>
            <person name="Souza E.M."/>
        </authorList>
    </citation>
    <scope>NUCLEOTIDE SEQUENCE [LARGE SCALE GENOMIC DNA]</scope>
    <source>
        <strain evidence="2 3">CBS 131958</strain>
    </source>
</reference>
<feature type="repeat" description="TPR" evidence="1">
    <location>
        <begin position="33"/>
        <end position="66"/>
    </location>
</feature>
<dbReference type="Gene3D" id="1.25.40.10">
    <property type="entry name" value="Tetratricopeptide repeat domain"/>
    <property type="match status" value="2"/>
</dbReference>
<name>A0A0N1H287_9EURO</name>
<keyword evidence="1" id="KW-0802">TPR repeat</keyword>
<dbReference type="VEuPathDB" id="FungiDB:AB675_3797"/>
<dbReference type="InterPro" id="IPR011990">
    <property type="entry name" value="TPR-like_helical_dom_sf"/>
</dbReference>
<dbReference type="SMART" id="SM00028">
    <property type="entry name" value="TPR"/>
    <property type="match status" value="3"/>
</dbReference>
<dbReference type="GeneID" id="28735759"/>
<dbReference type="SUPFAM" id="SSF48452">
    <property type="entry name" value="TPR-like"/>
    <property type="match status" value="2"/>
</dbReference>
<dbReference type="PANTHER" id="PTHR45588:SF1">
    <property type="entry name" value="WW DOMAIN-CONTAINING PROTEIN"/>
    <property type="match status" value="1"/>
</dbReference>
<dbReference type="InterPro" id="IPR019734">
    <property type="entry name" value="TPR_rpt"/>
</dbReference>
<accession>A0A0N1H287</accession>
<dbReference type="Proteomes" id="UP000038010">
    <property type="component" value="Unassembled WGS sequence"/>
</dbReference>
<dbReference type="AlphaFoldDB" id="A0A0N1H287"/>
<dbReference type="PANTHER" id="PTHR45588">
    <property type="entry name" value="TPR DOMAIN-CONTAINING PROTEIN"/>
    <property type="match status" value="1"/>
</dbReference>
<proteinExistence type="predicted"/>
<dbReference type="PROSITE" id="PS50005">
    <property type="entry name" value="TPR"/>
    <property type="match status" value="1"/>
</dbReference>
<evidence type="ECO:0000313" key="3">
    <source>
        <dbReference type="Proteomes" id="UP000038010"/>
    </source>
</evidence>
<dbReference type="OrthoDB" id="414774at2759"/>
<dbReference type="STRING" id="1664694.A0A0N1H287"/>
<comment type="caution">
    <text evidence="2">The sequence shown here is derived from an EMBL/GenBank/DDBJ whole genome shotgun (WGS) entry which is preliminary data.</text>
</comment>
<dbReference type="EMBL" id="LFJN01000042">
    <property type="protein sequence ID" value="KPI35253.1"/>
    <property type="molecule type" value="Genomic_DNA"/>
</dbReference>
<keyword evidence="3" id="KW-1185">Reference proteome</keyword>
<gene>
    <name evidence="2" type="ORF">AB675_3797</name>
</gene>
<protein>
    <recommendedName>
        <fullName evidence="4">TPR domain protein</fullName>
    </recommendedName>
</protein>